<protein>
    <submittedName>
        <fullName evidence="1">Flagellar brake protein</fullName>
    </submittedName>
</protein>
<organism evidence="1 2">
    <name type="scientific">Spirosoma agri</name>
    <dbReference type="NCBI Taxonomy" id="1987381"/>
    <lineage>
        <taxon>Bacteria</taxon>
        <taxon>Pseudomonadati</taxon>
        <taxon>Bacteroidota</taxon>
        <taxon>Cytophagia</taxon>
        <taxon>Cytophagales</taxon>
        <taxon>Cytophagaceae</taxon>
        <taxon>Spirosoma</taxon>
    </lineage>
</organism>
<accession>A0A6M0IJ85</accession>
<proteinExistence type="predicted"/>
<keyword evidence="1" id="KW-0969">Cilium</keyword>
<dbReference type="EMBL" id="JAAGNZ010000001">
    <property type="protein sequence ID" value="NEU68274.1"/>
    <property type="molecule type" value="Genomic_DNA"/>
</dbReference>
<reference evidence="1 2" key="1">
    <citation type="submission" date="2020-02" db="EMBL/GenBank/DDBJ databases">
        <title>Draft genome sequence of two Spirosoma agri KCTC 52727 and Spirosoma terrae KCTC 52035.</title>
        <authorList>
            <person name="Rojas J."/>
            <person name="Ambika Manirajan B."/>
            <person name="Ratering S."/>
            <person name="Suarez C."/>
            <person name="Schnell S."/>
        </authorList>
    </citation>
    <scope>NUCLEOTIDE SEQUENCE [LARGE SCALE GENOMIC DNA]</scope>
    <source>
        <strain evidence="1 2">KCTC 52727</strain>
    </source>
</reference>
<keyword evidence="1" id="KW-0966">Cell projection</keyword>
<evidence type="ECO:0000313" key="1">
    <source>
        <dbReference type="EMBL" id="NEU68274.1"/>
    </source>
</evidence>
<sequence length="95" mass="10932">MSLLNDIYQTHLQTLLGKTTRIEEIDIDDDFITFALPVDQPLDLQLGVKLTIYGINEGKLYCSIFNHELEKQLADLPRFDALKQHIFTEASHDQT</sequence>
<gene>
    <name evidence="1" type="ORF">GK091_15385</name>
</gene>
<name>A0A6M0IJ85_9BACT</name>
<dbReference type="Proteomes" id="UP000477386">
    <property type="component" value="Unassembled WGS sequence"/>
</dbReference>
<keyword evidence="2" id="KW-1185">Reference proteome</keyword>
<dbReference type="AlphaFoldDB" id="A0A6M0IJ85"/>
<comment type="caution">
    <text evidence="1">The sequence shown here is derived from an EMBL/GenBank/DDBJ whole genome shotgun (WGS) entry which is preliminary data.</text>
</comment>
<evidence type="ECO:0000313" key="2">
    <source>
        <dbReference type="Proteomes" id="UP000477386"/>
    </source>
</evidence>
<dbReference type="RefSeq" id="WP_164039956.1">
    <property type="nucleotide sequence ID" value="NZ_JAAGNZ010000001.1"/>
</dbReference>
<keyword evidence="1" id="KW-0282">Flagellum</keyword>